<keyword evidence="3" id="KW-1185">Reference proteome</keyword>
<feature type="compositionally biased region" description="Low complexity" evidence="1">
    <location>
        <begin position="19"/>
        <end position="33"/>
    </location>
</feature>
<proteinExistence type="predicted"/>
<sequence length="39" mass="4027">MPASEARVPRVLAPLALARARAPGRAPGRAPVEARPPEA</sequence>
<dbReference type="EMBL" id="JACHIW010000002">
    <property type="protein sequence ID" value="MBB5158501.1"/>
    <property type="molecule type" value="Genomic_DNA"/>
</dbReference>
<name>A0A840QER1_9PSEU</name>
<dbReference type="AlphaFoldDB" id="A0A840QER1"/>
<gene>
    <name evidence="2" type="ORF">BJ970_006100</name>
</gene>
<evidence type="ECO:0000313" key="2">
    <source>
        <dbReference type="EMBL" id="MBB5158501.1"/>
    </source>
</evidence>
<evidence type="ECO:0000256" key="1">
    <source>
        <dbReference type="SAM" id="MobiDB-lite"/>
    </source>
</evidence>
<evidence type="ECO:0000313" key="3">
    <source>
        <dbReference type="Proteomes" id="UP000584374"/>
    </source>
</evidence>
<comment type="caution">
    <text evidence="2">The sequence shown here is derived from an EMBL/GenBank/DDBJ whole genome shotgun (WGS) entry which is preliminary data.</text>
</comment>
<dbReference type="Proteomes" id="UP000584374">
    <property type="component" value="Unassembled WGS sequence"/>
</dbReference>
<accession>A0A840QER1</accession>
<organism evidence="2 3">
    <name type="scientific">Saccharopolyspora phatthalungensis</name>
    <dbReference type="NCBI Taxonomy" id="664693"/>
    <lineage>
        <taxon>Bacteria</taxon>
        <taxon>Bacillati</taxon>
        <taxon>Actinomycetota</taxon>
        <taxon>Actinomycetes</taxon>
        <taxon>Pseudonocardiales</taxon>
        <taxon>Pseudonocardiaceae</taxon>
        <taxon>Saccharopolyspora</taxon>
    </lineage>
</organism>
<reference evidence="2 3" key="1">
    <citation type="submission" date="2020-08" db="EMBL/GenBank/DDBJ databases">
        <title>Sequencing the genomes of 1000 actinobacteria strains.</title>
        <authorList>
            <person name="Klenk H.-P."/>
        </authorList>
    </citation>
    <scope>NUCLEOTIDE SEQUENCE [LARGE SCALE GENOMIC DNA]</scope>
    <source>
        <strain evidence="2 3">DSM 45584</strain>
    </source>
</reference>
<feature type="region of interest" description="Disordered" evidence="1">
    <location>
        <begin position="19"/>
        <end position="39"/>
    </location>
</feature>
<protein>
    <submittedName>
        <fullName evidence="2">Uncharacterized protein</fullName>
    </submittedName>
</protein>